<reference evidence="1" key="1">
    <citation type="submission" date="2017-03" db="EMBL/GenBank/DDBJ databases">
        <title>The mitochondrial genome of the carnivorous plant Utricularia reniformis (Lentibulariaceae): structure, comparative analysis and evolutionary landmarks.</title>
        <authorList>
            <person name="Silva S.R."/>
            <person name="Alvarenga D.O."/>
            <person name="Michael T.P."/>
            <person name="Miranda V.F.O."/>
            <person name="Varani A.M."/>
        </authorList>
    </citation>
    <scope>NUCLEOTIDE SEQUENCE</scope>
</reference>
<sequence>MNKGKVCTKIMNPPHSLLDSLHHTYVALSTPSNHPSLCHILRYSISLDIGKVRIK</sequence>
<proteinExistence type="predicted"/>
<dbReference type="AlphaFoldDB" id="A0A1Y0B227"/>
<gene>
    <name evidence="1" type="ORF">AEK19_MT1235</name>
</gene>
<dbReference type="EMBL" id="KY774314">
    <property type="protein sequence ID" value="ART31447.1"/>
    <property type="molecule type" value="Genomic_DNA"/>
</dbReference>
<organism evidence="1">
    <name type="scientific">Utricularia reniformis</name>
    <dbReference type="NCBI Taxonomy" id="192314"/>
    <lineage>
        <taxon>Eukaryota</taxon>
        <taxon>Viridiplantae</taxon>
        <taxon>Streptophyta</taxon>
        <taxon>Embryophyta</taxon>
        <taxon>Tracheophyta</taxon>
        <taxon>Spermatophyta</taxon>
        <taxon>Magnoliopsida</taxon>
        <taxon>eudicotyledons</taxon>
        <taxon>Gunneridae</taxon>
        <taxon>Pentapetalae</taxon>
        <taxon>asterids</taxon>
        <taxon>lamiids</taxon>
        <taxon>Lamiales</taxon>
        <taxon>Lentibulariaceae</taxon>
        <taxon>Utricularia</taxon>
    </lineage>
</organism>
<name>A0A1Y0B227_9LAMI</name>
<accession>A0A1Y0B227</accession>
<keyword evidence="1" id="KW-0496">Mitochondrion</keyword>
<evidence type="ECO:0000313" key="1">
    <source>
        <dbReference type="EMBL" id="ART31447.1"/>
    </source>
</evidence>
<protein>
    <submittedName>
        <fullName evidence="1">Uncharacterized protein</fullName>
    </submittedName>
</protein>
<geneLocation type="mitochondrion" evidence="1"/>